<evidence type="ECO:0000256" key="1">
    <source>
        <dbReference type="SAM" id="MobiDB-lite"/>
    </source>
</evidence>
<feature type="region of interest" description="Disordered" evidence="1">
    <location>
        <begin position="1"/>
        <end position="57"/>
    </location>
</feature>
<dbReference type="AlphaFoldDB" id="A0A9P4S2K5"/>
<feature type="compositionally biased region" description="Basic and acidic residues" evidence="1">
    <location>
        <begin position="26"/>
        <end position="53"/>
    </location>
</feature>
<name>A0A9P4S2K5_9PEZI</name>
<gene>
    <name evidence="2" type="ORF">M501DRAFT_1002227</name>
</gene>
<proteinExistence type="predicted"/>
<comment type="caution">
    <text evidence="2">The sequence shown here is derived from an EMBL/GenBank/DDBJ whole genome shotgun (WGS) entry which is preliminary data.</text>
</comment>
<dbReference type="Proteomes" id="UP000799429">
    <property type="component" value="Unassembled WGS sequence"/>
</dbReference>
<feature type="non-terminal residue" evidence="2">
    <location>
        <position position="98"/>
    </location>
</feature>
<sequence>MVAPLQFFTKQQPLSKKTSQNSRKRVASEEEKEVRFQEEEREDIPTDSERHVQNELGRNQEPLATYLLVDRILEVNRKHNSLSVYRKQAEAKERHWEL</sequence>
<evidence type="ECO:0000313" key="2">
    <source>
        <dbReference type="EMBL" id="KAF2834142.1"/>
    </source>
</evidence>
<organism evidence="2 3">
    <name type="scientific">Patellaria atrata CBS 101060</name>
    <dbReference type="NCBI Taxonomy" id="1346257"/>
    <lineage>
        <taxon>Eukaryota</taxon>
        <taxon>Fungi</taxon>
        <taxon>Dikarya</taxon>
        <taxon>Ascomycota</taxon>
        <taxon>Pezizomycotina</taxon>
        <taxon>Dothideomycetes</taxon>
        <taxon>Dothideomycetes incertae sedis</taxon>
        <taxon>Patellariales</taxon>
        <taxon>Patellariaceae</taxon>
        <taxon>Patellaria</taxon>
    </lineage>
</organism>
<reference evidence="2" key="1">
    <citation type="journal article" date="2020" name="Stud. Mycol.">
        <title>101 Dothideomycetes genomes: a test case for predicting lifestyles and emergence of pathogens.</title>
        <authorList>
            <person name="Haridas S."/>
            <person name="Albert R."/>
            <person name="Binder M."/>
            <person name="Bloem J."/>
            <person name="Labutti K."/>
            <person name="Salamov A."/>
            <person name="Andreopoulos B."/>
            <person name="Baker S."/>
            <person name="Barry K."/>
            <person name="Bills G."/>
            <person name="Bluhm B."/>
            <person name="Cannon C."/>
            <person name="Castanera R."/>
            <person name="Culley D."/>
            <person name="Daum C."/>
            <person name="Ezra D."/>
            <person name="Gonzalez J."/>
            <person name="Henrissat B."/>
            <person name="Kuo A."/>
            <person name="Liang C."/>
            <person name="Lipzen A."/>
            <person name="Lutzoni F."/>
            <person name="Magnuson J."/>
            <person name="Mondo S."/>
            <person name="Nolan M."/>
            <person name="Ohm R."/>
            <person name="Pangilinan J."/>
            <person name="Park H.-J."/>
            <person name="Ramirez L."/>
            <person name="Alfaro M."/>
            <person name="Sun H."/>
            <person name="Tritt A."/>
            <person name="Yoshinaga Y."/>
            <person name="Zwiers L.-H."/>
            <person name="Turgeon B."/>
            <person name="Goodwin S."/>
            <person name="Spatafora J."/>
            <person name="Crous P."/>
            <person name="Grigoriev I."/>
        </authorList>
    </citation>
    <scope>NUCLEOTIDE SEQUENCE</scope>
    <source>
        <strain evidence="2">CBS 101060</strain>
    </source>
</reference>
<feature type="compositionally biased region" description="Polar residues" evidence="1">
    <location>
        <begin position="8"/>
        <end position="21"/>
    </location>
</feature>
<dbReference type="EMBL" id="MU006130">
    <property type="protein sequence ID" value="KAF2834142.1"/>
    <property type="molecule type" value="Genomic_DNA"/>
</dbReference>
<keyword evidence="3" id="KW-1185">Reference proteome</keyword>
<evidence type="ECO:0000313" key="3">
    <source>
        <dbReference type="Proteomes" id="UP000799429"/>
    </source>
</evidence>
<protein>
    <submittedName>
        <fullName evidence="2">Uncharacterized protein</fullName>
    </submittedName>
</protein>
<accession>A0A9P4S2K5</accession>